<dbReference type="Proteomes" id="UP001324427">
    <property type="component" value="Unassembled WGS sequence"/>
</dbReference>
<evidence type="ECO:0000313" key="1">
    <source>
        <dbReference type="EMBL" id="KAK4543083.1"/>
    </source>
</evidence>
<protein>
    <submittedName>
        <fullName evidence="1">Uncharacterized protein</fullName>
    </submittedName>
</protein>
<sequence>MDSILEQLDFDATCDLILTNDAQIPPPGYYDVVVQVEEAAAQGKLLAVMEAFATLRCMKAEPGQCLTISAGSCSLYIAVKNGRKEVVESLLAEGVPVGPNHAMVATLNKDTAVLELFLKYG</sequence>
<gene>
    <name evidence="1" type="ORF">LTR36_005860</name>
</gene>
<dbReference type="EMBL" id="JAVFHQ010000035">
    <property type="protein sequence ID" value="KAK4543083.1"/>
    <property type="molecule type" value="Genomic_DNA"/>
</dbReference>
<dbReference type="AlphaFoldDB" id="A0AAV9JCU5"/>
<evidence type="ECO:0000313" key="2">
    <source>
        <dbReference type="Proteomes" id="UP001324427"/>
    </source>
</evidence>
<proteinExistence type="predicted"/>
<keyword evidence="2" id="KW-1185">Reference proteome</keyword>
<dbReference type="SUPFAM" id="SSF140860">
    <property type="entry name" value="Pseudo ankyrin repeat-like"/>
    <property type="match status" value="1"/>
</dbReference>
<comment type="caution">
    <text evidence="1">The sequence shown here is derived from an EMBL/GenBank/DDBJ whole genome shotgun (WGS) entry which is preliminary data.</text>
</comment>
<name>A0AAV9JCU5_9PEZI</name>
<accession>A0AAV9JCU5</accession>
<reference evidence="1 2" key="1">
    <citation type="submission" date="2021-11" db="EMBL/GenBank/DDBJ databases">
        <title>Black yeast isolated from Biological Soil Crust.</title>
        <authorList>
            <person name="Kurbessoian T."/>
        </authorList>
    </citation>
    <scope>NUCLEOTIDE SEQUENCE [LARGE SCALE GENOMIC DNA]</scope>
    <source>
        <strain evidence="1 2">CCFEE 5522</strain>
    </source>
</reference>
<organism evidence="1 2">
    <name type="scientific">Oleoguttula mirabilis</name>
    <dbReference type="NCBI Taxonomy" id="1507867"/>
    <lineage>
        <taxon>Eukaryota</taxon>
        <taxon>Fungi</taxon>
        <taxon>Dikarya</taxon>
        <taxon>Ascomycota</taxon>
        <taxon>Pezizomycotina</taxon>
        <taxon>Dothideomycetes</taxon>
        <taxon>Dothideomycetidae</taxon>
        <taxon>Mycosphaerellales</taxon>
        <taxon>Teratosphaeriaceae</taxon>
        <taxon>Oleoguttula</taxon>
    </lineage>
</organism>